<dbReference type="Gene3D" id="2.40.30.10">
    <property type="entry name" value="Translation factors"/>
    <property type="match status" value="2"/>
</dbReference>
<evidence type="ECO:0000313" key="12">
    <source>
        <dbReference type="EMBL" id="CAB5047563.1"/>
    </source>
</evidence>
<dbReference type="PROSITE" id="PS51722">
    <property type="entry name" value="G_TR_2"/>
    <property type="match status" value="1"/>
</dbReference>
<keyword evidence="6" id="KW-0547">Nucleotide-binding</keyword>
<dbReference type="SUPFAM" id="SSF50465">
    <property type="entry name" value="EF-Tu/eEF-1alpha/eIF2-gamma C-terminal domain"/>
    <property type="match status" value="1"/>
</dbReference>
<dbReference type="Pfam" id="PF00009">
    <property type="entry name" value="GTP_EFTU"/>
    <property type="match status" value="1"/>
</dbReference>
<dbReference type="GO" id="GO:0003924">
    <property type="term" value="F:GTPase activity"/>
    <property type="evidence" value="ECO:0007669"/>
    <property type="project" value="InterPro"/>
</dbReference>
<dbReference type="PANTHER" id="PTHR23115">
    <property type="entry name" value="TRANSLATION FACTOR"/>
    <property type="match status" value="1"/>
</dbReference>
<dbReference type="EMBL" id="CAFBQE010000025">
    <property type="protein sequence ID" value="CAB5047563.1"/>
    <property type="molecule type" value="Genomic_DNA"/>
</dbReference>
<comment type="function">
    <text evidence="1">APS kinase catalyzes the synthesis of activated sulfate.</text>
</comment>
<dbReference type="HAMAP" id="MF_00065">
    <property type="entry name" value="Adenylyl_sulf_kinase"/>
    <property type="match status" value="1"/>
</dbReference>
<dbReference type="InterPro" id="IPR050100">
    <property type="entry name" value="TRAFAC_GTPase_members"/>
</dbReference>
<dbReference type="AlphaFoldDB" id="A0A6J7T2H1"/>
<dbReference type="InterPro" id="IPR000795">
    <property type="entry name" value="T_Tr_GTP-bd_dom"/>
</dbReference>
<keyword evidence="7" id="KW-0067">ATP-binding</keyword>
<dbReference type="InterPro" id="IPR044139">
    <property type="entry name" value="CysN_NoDQ_III"/>
</dbReference>
<dbReference type="PRINTS" id="PR00315">
    <property type="entry name" value="ELONGATNFCT"/>
</dbReference>
<comment type="similarity">
    <text evidence="2">In the C-terminal section; belongs to the APS kinase family.</text>
</comment>
<evidence type="ECO:0000256" key="10">
    <source>
        <dbReference type="ARBA" id="ARBA00049370"/>
    </source>
</evidence>
<dbReference type="InterPro" id="IPR027417">
    <property type="entry name" value="P-loop_NTPase"/>
</dbReference>
<evidence type="ECO:0000256" key="1">
    <source>
        <dbReference type="ARBA" id="ARBA00002357"/>
    </source>
</evidence>
<dbReference type="InterPro" id="IPR031157">
    <property type="entry name" value="G_TR_CS"/>
</dbReference>
<dbReference type="InterPro" id="IPR009000">
    <property type="entry name" value="Transl_B-barrel_sf"/>
</dbReference>
<dbReference type="InterPro" id="IPR054696">
    <property type="entry name" value="GTP-eEF1A_C"/>
</dbReference>
<comment type="catalytic activity">
    <reaction evidence="10">
        <text>sulfate + ATP + H(+) = adenosine 5'-phosphosulfate + diphosphate</text>
        <dbReference type="Rhea" id="RHEA:18133"/>
        <dbReference type="ChEBI" id="CHEBI:15378"/>
        <dbReference type="ChEBI" id="CHEBI:16189"/>
        <dbReference type="ChEBI" id="CHEBI:30616"/>
        <dbReference type="ChEBI" id="CHEBI:33019"/>
        <dbReference type="ChEBI" id="CHEBI:58243"/>
        <dbReference type="EC" id="2.7.7.4"/>
    </reaction>
</comment>
<evidence type="ECO:0000256" key="6">
    <source>
        <dbReference type="ARBA" id="ARBA00022741"/>
    </source>
</evidence>
<accession>A0A6J7T2H1</accession>
<dbReference type="SUPFAM" id="SSF52540">
    <property type="entry name" value="P-loop containing nucleoside triphosphate hydrolases"/>
    <property type="match status" value="2"/>
</dbReference>
<dbReference type="CDD" id="cd02027">
    <property type="entry name" value="APSK"/>
    <property type="match status" value="1"/>
</dbReference>
<dbReference type="NCBIfam" id="NF003013">
    <property type="entry name" value="PRK03846.1"/>
    <property type="match status" value="1"/>
</dbReference>
<comment type="similarity">
    <text evidence="3">In the N-terminal section; belongs to the TRAFAC class translation factor GTPase superfamily. Classic translation factor GTPase family. CysN/NodQ subfamily.</text>
</comment>
<dbReference type="InterPro" id="IPR002891">
    <property type="entry name" value="APS"/>
</dbReference>
<dbReference type="GO" id="GO:0005525">
    <property type="term" value="F:GTP binding"/>
    <property type="evidence" value="ECO:0007669"/>
    <property type="project" value="UniProtKB-KW"/>
</dbReference>
<dbReference type="InterPro" id="IPR009001">
    <property type="entry name" value="Transl_elong_EF1A/Init_IF2_C"/>
</dbReference>
<dbReference type="CDD" id="cd04095">
    <property type="entry name" value="CysN_NoDQ_III"/>
    <property type="match status" value="1"/>
</dbReference>
<dbReference type="GO" id="GO:0005524">
    <property type="term" value="F:ATP binding"/>
    <property type="evidence" value="ECO:0007669"/>
    <property type="project" value="UniProtKB-KW"/>
</dbReference>
<dbReference type="GO" id="GO:0004781">
    <property type="term" value="F:sulfate adenylyltransferase (ATP) activity"/>
    <property type="evidence" value="ECO:0007669"/>
    <property type="project" value="UniProtKB-EC"/>
</dbReference>
<feature type="domain" description="Tr-type G" evidence="11">
    <location>
        <begin position="3"/>
        <end position="219"/>
    </location>
</feature>
<reference evidence="12" key="1">
    <citation type="submission" date="2020-05" db="EMBL/GenBank/DDBJ databases">
        <authorList>
            <person name="Chiriac C."/>
            <person name="Salcher M."/>
            <person name="Ghai R."/>
            <person name="Kavagutti S V."/>
        </authorList>
    </citation>
    <scope>NUCLEOTIDE SEQUENCE</scope>
</reference>
<keyword evidence="8" id="KW-0342">GTP-binding</keyword>
<evidence type="ECO:0000256" key="5">
    <source>
        <dbReference type="ARBA" id="ARBA00022695"/>
    </source>
</evidence>
<dbReference type="InterPro" id="IPR011779">
    <property type="entry name" value="SO4_adenylTrfase_lsu"/>
</dbReference>
<evidence type="ECO:0000256" key="3">
    <source>
        <dbReference type="ARBA" id="ARBA00007237"/>
    </source>
</evidence>
<dbReference type="SUPFAM" id="SSF50447">
    <property type="entry name" value="Translation proteins"/>
    <property type="match status" value="1"/>
</dbReference>
<evidence type="ECO:0000256" key="2">
    <source>
        <dbReference type="ARBA" id="ARBA00005438"/>
    </source>
</evidence>
<dbReference type="GO" id="GO:0000103">
    <property type="term" value="P:sulfate assimilation"/>
    <property type="evidence" value="ECO:0007669"/>
    <property type="project" value="InterPro"/>
</dbReference>
<evidence type="ECO:0000256" key="7">
    <source>
        <dbReference type="ARBA" id="ARBA00022840"/>
    </source>
</evidence>
<dbReference type="NCBIfam" id="TIGR00455">
    <property type="entry name" value="apsK"/>
    <property type="match status" value="1"/>
</dbReference>
<dbReference type="Pfam" id="PF22594">
    <property type="entry name" value="GTP-eEF1A_C"/>
    <property type="match status" value="1"/>
</dbReference>
<gene>
    <name evidence="12" type="ORF">UFOPK4284_00532</name>
</gene>
<organism evidence="12">
    <name type="scientific">freshwater metagenome</name>
    <dbReference type="NCBI Taxonomy" id="449393"/>
    <lineage>
        <taxon>unclassified sequences</taxon>
        <taxon>metagenomes</taxon>
        <taxon>ecological metagenomes</taxon>
    </lineage>
</organism>
<sequence>MSKSVIRLLTCGSVDDGKSTLIGRLLVETDSVPYDILESTKNIRRSGSTIALGEIDFSLLTDGLESERDQGITIDVAYRSLNLIDGKRLIIGDAPGHEQYTRNMAVAASRADIALVIVDAAKGVRKQTFRHLRICSLMGVQRIVVAVNKLDLVDYSQEVFENIVSELSTLFNRLKVADSHFIPISALLGENIVKKSSRLGWYTGKTLLDAIQEWEPPVLGLNNPRMDIQLISRAIDFRGVSGTIHDGVFESGSEIMILPSRQRATISKIITFDGEHVKAGDNDAVTLVLEPDVDASRGDVIVLAGSELELSNRYEATIVWLNDNPLIHSRSYTLISGPTQVPATVSRIKYSIDEISGESRPAKSLKLNEIGVVEIATDRLIGLTSYNESHQYGNFILVDTQNSQTVGAGIVSHSLRRGNNVTLQKFEITKKERALQKFQRARIIWLTGLSGAGKSTIADELAKQLYQNGEHCYVLDGDNLRMGLNYDLGFTPEDRAENVRRVSEVAKLMVDAGLIVIIALVSPYESDRQRARSLVEADEFLEVYVETPIEVCRTRDSKGLYKKADSGVIPNFTGIGQGYEVPLHPDLVLDGTKPIAHSVQKILEKLEVIS</sequence>
<dbReference type="GO" id="GO:0004020">
    <property type="term" value="F:adenylylsulfate kinase activity"/>
    <property type="evidence" value="ECO:0007669"/>
    <property type="project" value="InterPro"/>
</dbReference>
<evidence type="ECO:0000256" key="4">
    <source>
        <dbReference type="ARBA" id="ARBA00022679"/>
    </source>
</evidence>
<dbReference type="NCBIfam" id="NF004035">
    <property type="entry name" value="PRK05506.1"/>
    <property type="match status" value="1"/>
</dbReference>
<evidence type="ECO:0000256" key="9">
    <source>
        <dbReference type="ARBA" id="ARBA00023268"/>
    </source>
</evidence>
<evidence type="ECO:0000256" key="8">
    <source>
        <dbReference type="ARBA" id="ARBA00023134"/>
    </source>
</evidence>
<evidence type="ECO:0000259" key="11">
    <source>
        <dbReference type="PROSITE" id="PS51722"/>
    </source>
</evidence>
<dbReference type="Pfam" id="PF01583">
    <property type="entry name" value="APS_kinase"/>
    <property type="match status" value="1"/>
</dbReference>
<dbReference type="NCBIfam" id="TIGR02034">
    <property type="entry name" value="CysN"/>
    <property type="match status" value="1"/>
</dbReference>
<name>A0A6J7T2H1_9ZZZZ</name>
<keyword evidence="5" id="KW-0548">Nucleotidyltransferase</keyword>
<dbReference type="PROSITE" id="PS00301">
    <property type="entry name" value="G_TR_1"/>
    <property type="match status" value="1"/>
</dbReference>
<protein>
    <submittedName>
        <fullName evidence="12">Unannotated protein</fullName>
    </submittedName>
</protein>
<proteinExistence type="inferred from homology"/>
<dbReference type="InterPro" id="IPR059117">
    <property type="entry name" value="APS_kinase_dom"/>
</dbReference>
<keyword evidence="9" id="KW-0511">Multifunctional enzyme</keyword>
<dbReference type="Gene3D" id="3.40.50.300">
    <property type="entry name" value="P-loop containing nucleotide triphosphate hydrolases"/>
    <property type="match status" value="2"/>
</dbReference>
<keyword evidence="4" id="KW-0808">Transferase</keyword>